<organism evidence="6 7">
    <name type="scientific">Dickeya aquatica</name>
    <dbReference type="NCBI Taxonomy" id="1401087"/>
    <lineage>
        <taxon>Bacteria</taxon>
        <taxon>Pseudomonadati</taxon>
        <taxon>Pseudomonadota</taxon>
        <taxon>Gammaproteobacteria</taxon>
        <taxon>Enterobacterales</taxon>
        <taxon>Pectobacteriaceae</taxon>
        <taxon>Dickeya</taxon>
    </lineage>
</organism>
<dbReference type="PANTHER" id="PTHR32089">
    <property type="entry name" value="METHYL-ACCEPTING CHEMOTAXIS PROTEIN MCPB"/>
    <property type="match status" value="1"/>
</dbReference>
<dbReference type="PROSITE" id="PS50111">
    <property type="entry name" value="CHEMOTAXIS_TRANSDUC_2"/>
    <property type="match status" value="1"/>
</dbReference>
<dbReference type="InterPro" id="IPR004089">
    <property type="entry name" value="MCPsignal_dom"/>
</dbReference>
<feature type="domain" description="Methyl-accepting transducer" evidence="5">
    <location>
        <begin position="25"/>
        <end position="76"/>
    </location>
</feature>
<evidence type="ECO:0000256" key="4">
    <source>
        <dbReference type="PROSITE-ProRule" id="PRU00284"/>
    </source>
</evidence>
<dbReference type="GO" id="GO:0007165">
    <property type="term" value="P:signal transduction"/>
    <property type="evidence" value="ECO:0007669"/>
    <property type="project" value="UniProtKB-KW"/>
</dbReference>
<dbReference type="RefSeq" id="WP_035344460.1">
    <property type="nucleotide sequence ID" value="NZ_LT615367.1"/>
</dbReference>
<reference evidence="6 7" key="1">
    <citation type="submission" date="2016-09" db="EMBL/GenBank/DDBJ databases">
        <authorList>
            <person name="Reverchon S."/>
            <person name="Nasser W."/>
            <person name="Leonard S."/>
            <person name="Brochier C."/>
            <person name="Duprey A."/>
        </authorList>
    </citation>
    <scope>NUCLEOTIDE SEQUENCE [LARGE SCALE GENOMIC DNA]</scope>
    <source>
        <strain evidence="6 7">174/2</strain>
    </source>
</reference>
<protein>
    <submittedName>
        <fullName evidence="6">Methyl-accepting chemotaxis protein</fullName>
    </submittedName>
</protein>
<dbReference type="Proteomes" id="UP000294820">
    <property type="component" value="Chromosome 1"/>
</dbReference>
<dbReference type="PANTHER" id="PTHR32089:SF112">
    <property type="entry name" value="LYSOZYME-LIKE PROTEIN-RELATED"/>
    <property type="match status" value="1"/>
</dbReference>
<evidence type="ECO:0000256" key="1">
    <source>
        <dbReference type="ARBA" id="ARBA00004370"/>
    </source>
</evidence>
<comment type="subcellular location">
    <subcellularLocation>
        <location evidence="1">Membrane</location>
    </subcellularLocation>
</comment>
<evidence type="ECO:0000256" key="2">
    <source>
        <dbReference type="ARBA" id="ARBA00023224"/>
    </source>
</evidence>
<dbReference type="GO" id="GO:0016020">
    <property type="term" value="C:membrane"/>
    <property type="evidence" value="ECO:0007669"/>
    <property type="project" value="UniProtKB-SubCell"/>
</dbReference>
<evidence type="ECO:0000313" key="6">
    <source>
        <dbReference type="EMBL" id="SLM64770.1"/>
    </source>
</evidence>
<evidence type="ECO:0000259" key="5">
    <source>
        <dbReference type="PROSITE" id="PS50111"/>
    </source>
</evidence>
<accession>A0A375AFB2</accession>
<dbReference type="EMBL" id="LT615367">
    <property type="protein sequence ID" value="SLM64770.1"/>
    <property type="molecule type" value="Genomic_DNA"/>
</dbReference>
<name>A0A375AFB2_9GAMM</name>
<dbReference type="Gene3D" id="1.10.287.950">
    <property type="entry name" value="Methyl-accepting chemotaxis protein"/>
    <property type="match status" value="1"/>
</dbReference>
<dbReference type="GO" id="GO:0004888">
    <property type="term" value="F:transmembrane signaling receptor activity"/>
    <property type="evidence" value="ECO:0007669"/>
    <property type="project" value="InterPro"/>
</dbReference>
<dbReference type="PRINTS" id="PR00260">
    <property type="entry name" value="CHEMTRNSDUCR"/>
</dbReference>
<evidence type="ECO:0000256" key="3">
    <source>
        <dbReference type="ARBA" id="ARBA00029447"/>
    </source>
</evidence>
<evidence type="ECO:0000313" key="7">
    <source>
        <dbReference type="Proteomes" id="UP000294820"/>
    </source>
</evidence>
<dbReference type="GO" id="GO:0006935">
    <property type="term" value="P:chemotaxis"/>
    <property type="evidence" value="ECO:0007669"/>
    <property type="project" value="InterPro"/>
</dbReference>
<proteinExistence type="inferred from homology"/>
<keyword evidence="2 4" id="KW-0807">Transducer</keyword>
<dbReference type="InterPro" id="IPR004090">
    <property type="entry name" value="Chemotax_Me-accpt_rcpt"/>
</dbReference>
<sequence>MANPHEIVELSHHIRKVANHKIADIDQINRETTFLALNALIEAARAGEAGRGFAVVANQVKHVASLISEITTSLNQELAGSLSKLTELGDNMMSQLHHHESGRCVDLALNMIDIIDRNLYERSCDVRWWATDAAVVACASEPAMAARRHTSQRLSVILGSYTVYLDLWVTDLNGTILANGRGQDYAVAGQNIADMDIFRRAIATRSGADYVAADIQTLPQLHHAAVATYATAIREGGEEHGKPIGALLIFFDWAAQADTVVKSVRLSEEEWQRTRCMIVDSTSRIIACSDNSIALGERLMLHTDGKRSGYYQAQDKTVSFALTPGYESYQGLGWYGVIEQSREGSARQS</sequence>
<dbReference type="AlphaFoldDB" id="A0A375AFB2"/>
<keyword evidence="7" id="KW-1185">Reference proteome</keyword>
<dbReference type="KEGG" id="daq:DAQ1742_03996"/>
<dbReference type="Pfam" id="PF00015">
    <property type="entry name" value="MCPsignal"/>
    <property type="match status" value="1"/>
</dbReference>
<dbReference type="Gene3D" id="3.30.450.20">
    <property type="entry name" value="PAS domain"/>
    <property type="match status" value="1"/>
</dbReference>
<dbReference type="SUPFAM" id="SSF58104">
    <property type="entry name" value="Methyl-accepting chemotaxis protein (MCP) signaling domain"/>
    <property type="match status" value="1"/>
</dbReference>
<comment type="similarity">
    <text evidence="3">Belongs to the methyl-accepting chemotaxis (MCP) protein family.</text>
</comment>
<gene>
    <name evidence="6" type="ORF">DAQ1742_03996</name>
</gene>